<keyword evidence="1" id="KW-0812">Transmembrane</keyword>
<sequence>MEFESIRPIISGLLGGLLAIAFCIALARWVPRIFNGKNAETLIRQNRISIGIANFLLFLGLLVGICIYMSGFLLNDDWRGLALGAGGGSIAALAALPLVALVTGNRPKEAYVAFAISQKTPVPLLYGVLVLAVALFVTAATSLFMK</sequence>
<evidence type="ECO:0000256" key="1">
    <source>
        <dbReference type="SAM" id="Phobius"/>
    </source>
</evidence>
<feature type="transmembrane region" description="Helical" evidence="1">
    <location>
        <begin position="6"/>
        <end position="27"/>
    </location>
</feature>
<protein>
    <recommendedName>
        <fullName evidence="4">DUF350 domain-containing protein</fullName>
    </recommendedName>
</protein>
<dbReference type="EMBL" id="WWCT01000006">
    <property type="protein sequence ID" value="MYN26850.1"/>
    <property type="molecule type" value="Genomic_DNA"/>
</dbReference>
<feature type="transmembrane region" description="Helical" evidence="1">
    <location>
        <begin position="124"/>
        <end position="145"/>
    </location>
</feature>
<organism evidence="2 3">
    <name type="scientific">Duganella levis</name>
    <dbReference type="NCBI Taxonomy" id="2692169"/>
    <lineage>
        <taxon>Bacteria</taxon>
        <taxon>Pseudomonadati</taxon>
        <taxon>Pseudomonadota</taxon>
        <taxon>Betaproteobacteria</taxon>
        <taxon>Burkholderiales</taxon>
        <taxon>Oxalobacteraceae</taxon>
        <taxon>Telluria group</taxon>
        <taxon>Duganella</taxon>
    </lineage>
</organism>
<comment type="caution">
    <text evidence="2">The sequence shown here is derived from an EMBL/GenBank/DDBJ whole genome shotgun (WGS) entry which is preliminary data.</text>
</comment>
<proteinExistence type="predicted"/>
<evidence type="ECO:0008006" key="4">
    <source>
        <dbReference type="Google" id="ProtNLM"/>
    </source>
</evidence>
<gene>
    <name evidence="2" type="ORF">GTP69_10565</name>
</gene>
<name>A0ABW9VZA1_9BURK</name>
<feature type="transmembrane region" description="Helical" evidence="1">
    <location>
        <begin position="48"/>
        <end position="74"/>
    </location>
</feature>
<dbReference type="RefSeq" id="WP_161054844.1">
    <property type="nucleotide sequence ID" value="NZ_WWCT01000006.1"/>
</dbReference>
<evidence type="ECO:0000313" key="3">
    <source>
        <dbReference type="Proteomes" id="UP000642144"/>
    </source>
</evidence>
<feature type="transmembrane region" description="Helical" evidence="1">
    <location>
        <begin position="80"/>
        <end position="103"/>
    </location>
</feature>
<evidence type="ECO:0000313" key="2">
    <source>
        <dbReference type="EMBL" id="MYN26850.1"/>
    </source>
</evidence>
<accession>A0ABW9VZA1</accession>
<dbReference type="Proteomes" id="UP000642144">
    <property type="component" value="Unassembled WGS sequence"/>
</dbReference>
<keyword evidence="3" id="KW-1185">Reference proteome</keyword>
<keyword evidence="1" id="KW-1133">Transmembrane helix</keyword>
<reference evidence="2 3" key="1">
    <citation type="submission" date="2019-12" db="EMBL/GenBank/DDBJ databases">
        <title>Novel species isolated from a subtropical stream in China.</title>
        <authorList>
            <person name="Lu H."/>
        </authorList>
    </citation>
    <scope>NUCLEOTIDE SEQUENCE [LARGE SCALE GENOMIC DNA]</scope>
    <source>
        <strain evidence="2 3">CY42W</strain>
    </source>
</reference>
<keyword evidence="1" id="KW-0472">Membrane</keyword>